<keyword evidence="2" id="KW-1185">Reference proteome</keyword>
<sequence length="70" mass="7394">MAAKASCLDFSYLVIVGTSLLNEHQAMFLIPKAVATTILTKVVLASSSSATLISASAVCFRARAELLETF</sequence>
<protein>
    <submittedName>
        <fullName evidence="1">Uncharacterized protein</fullName>
    </submittedName>
</protein>
<comment type="caution">
    <text evidence="1">The sequence shown here is derived from an EMBL/GenBank/DDBJ whole genome shotgun (WGS) entry which is preliminary data.</text>
</comment>
<dbReference type="EMBL" id="RCHU02000005">
    <property type="protein sequence ID" value="KAL3592527.1"/>
    <property type="molecule type" value="Genomic_DNA"/>
</dbReference>
<name>A0ACC4CE04_POPAL</name>
<proteinExistence type="predicted"/>
<gene>
    <name evidence="1" type="ORF">D5086_011167</name>
</gene>
<organism evidence="1 2">
    <name type="scientific">Populus alba</name>
    <name type="common">White poplar</name>
    <dbReference type="NCBI Taxonomy" id="43335"/>
    <lineage>
        <taxon>Eukaryota</taxon>
        <taxon>Viridiplantae</taxon>
        <taxon>Streptophyta</taxon>
        <taxon>Embryophyta</taxon>
        <taxon>Tracheophyta</taxon>
        <taxon>Spermatophyta</taxon>
        <taxon>Magnoliopsida</taxon>
        <taxon>eudicotyledons</taxon>
        <taxon>Gunneridae</taxon>
        <taxon>Pentapetalae</taxon>
        <taxon>rosids</taxon>
        <taxon>fabids</taxon>
        <taxon>Malpighiales</taxon>
        <taxon>Salicaceae</taxon>
        <taxon>Saliceae</taxon>
        <taxon>Populus</taxon>
    </lineage>
</organism>
<evidence type="ECO:0000313" key="1">
    <source>
        <dbReference type="EMBL" id="KAL3592527.1"/>
    </source>
</evidence>
<dbReference type="Proteomes" id="UP000309997">
    <property type="component" value="Unassembled WGS sequence"/>
</dbReference>
<evidence type="ECO:0000313" key="2">
    <source>
        <dbReference type="Proteomes" id="UP000309997"/>
    </source>
</evidence>
<reference evidence="1 2" key="1">
    <citation type="journal article" date="2024" name="Plant Biotechnol. J.">
        <title>Genome and CRISPR/Cas9 system of a widespread forest tree (Populus alba) in the world.</title>
        <authorList>
            <person name="Liu Y.J."/>
            <person name="Jiang P.F."/>
            <person name="Han X.M."/>
            <person name="Li X.Y."/>
            <person name="Wang H.M."/>
            <person name="Wang Y.J."/>
            <person name="Wang X.X."/>
            <person name="Zeng Q.Y."/>
        </authorList>
    </citation>
    <scope>NUCLEOTIDE SEQUENCE [LARGE SCALE GENOMIC DNA]</scope>
    <source>
        <strain evidence="2">cv. PAL-ZL1</strain>
    </source>
</reference>
<accession>A0ACC4CE04</accession>